<evidence type="ECO:0000313" key="2">
    <source>
        <dbReference type="Proteomes" id="UP000423156"/>
    </source>
</evidence>
<proteinExistence type="predicted"/>
<reference evidence="2" key="1">
    <citation type="submission" date="2019-09" db="EMBL/GenBank/DDBJ databases">
        <title>Distinct polysaccharide growth profiles of human intestinal Prevotella copri isolates.</title>
        <authorList>
            <person name="Fehlner-Peach H."/>
            <person name="Magnabosco C."/>
            <person name="Raghavan V."/>
            <person name="Scher J.U."/>
            <person name="Tett A."/>
            <person name="Cox L.M."/>
            <person name="Gottsegen C."/>
            <person name="Watters A."/>
            <person name="Wiltshire- Gordon J.D."/>
            <person name="Segata N."/>
            <person name="Bonneau R."/>
            <person name="Littman D.R."/>
        </authorList>
    </citation>
    <scope>NUCLEOTIDE SEQUENCE [LARGE SCALE GENOMIC DNA]</scope>
    <source>
        <strain evidence="2">BU41712</strain>
    </source>
</reference>
<dbReference type="Proteomes" id="UP000423156">
    <property type="component" value="Unassembled WGS sequence"/>
</dbReference>
<dbReference type="EMBL" id="VZBZ01000158">
    <property type="protein sequence ID" value="MQN78968.1"/>
    <property type="molecule type" value="Genomic_DNA"/>
</dbReference>
<dbReference type="RefSeq" id="WP_153093643.1">
    <property type="nucleotide sequence ID" value="NZ_VZBZ01000158.1"/>
</dbReference>
<organism evidence="1 2">
    <name type="scientific">Segatella copri</name>
    <dbReference type="NCBI Taxonomy" id="165179"/>
    <lineage>
        <taxon>Bacteria</taxon>
        <taxon>Pseudomonadati</taxon>
        <taxon>Bacteroidota</taxon>
        <taxon>Bacteroidia</taxon>
        <taxon>Bacteroidales</taxon>
        <taxon>Prevotellaceae</taxon>
        <taxon>Segatella</taxon>
    </lineage>
</organism>
<name>A0AA90UTZ1_9BACT</name>
<sequence>MAEIVVHKLYEEKERQYIIDAYENFGKKTARKWKEELKKIQNFLKKYPEGKPPFLGAPKFSYLLRGANFMRNFKLVYYYQ</sequence>
<dbReference type="AlphaFoldDB" id="A0AA90UTZ1"/>
<protein>
    <submittedName>
        <fullName evidence="1">Uncharacterized protein</fullName>
    </submittedName>
</protein>
<gene>
    <name evidence="1" type="ORF">F7D71_14120</name>
</gene>
<evidence type="ECO:0000313" key="1">
    <source>
        <dbReference type="EMBL" id="MQN78968.1"/>
    </source>
</evidence>
<comment type="caution">
    <text evidence="1">The sequence shown here is derived from an EMBL/GenBank/DDBJ whole genome shotgun (WGS) entry which is preliminary data.</text>
</comment>
<accession>A0AA90UTZ1</accession>